<name>A0A7X6A458_9ACTN</name>
<evidence type="ECO:0000259" key="1">
    <source>
        <dbReference type="Pfam" id="PF04230"/>
    </source>
</evidence>
<gene>
    <name evidence="2" type="ORF">BJY22_006352</name>
</gene>
<dbReference type="InterPro" id="IPR007345">
    <property type="entry name" value="Polysacch_pyruvyl_Trfase"/>
</dbReference>
<reference evidence="2 3" key="1">
    <citation type="submission" date="2020-03" db="EMBL/GenBank/DDBJ databases">
        <title>Sequencing the genomes of 1000 actinobacteria strains.</title>
        <authorList>
            <person name="Klenk H.-P."/>
        </authorList>
    </citation>
    <scope>NUCLEOTIDE SEQUENCE [LARGE SCALE GENOMIC DNA]</scope>
    <source>
        <strain evidence="2 3">DSM 45490</strain>
    </source>
</reference>
<keyword evidence="3" id="KW-1185">Reference proteome</keyword>
<feature type="domain" description="Polysaccharide pyruvyl transferase" evidence="1">
    <location>
        <begin position="18"/>
        <end position="333"/>
    </location>
</feature>
<sequence>MADDPPRVGLFGRLGSGNIGNDATLEAVLAYLKAERPDAVLDSLCSGPERVTERYGLPAAQLNWLHGPRRPPRSRLLRVGTAATRIGVGVLVDSWRIPAWVRRHDVVIVPGMGVLESSLPQRPWELPYSQFVMSLAGKVFGTKVAFVGSGATVVRQRLTGWLLAKSAKLASYRSFRDQVSLDAARQMGMAGPDDQVYPDLVFALPSPPSTPRATGAVGVGVMAYSGAPEERARAEEIQAEYTNKMSQFVRRLLTDGYRVRLLIGDEDDEPVALEILADARAHWSGPGEAPVVYESFSSVQELMEQLGTVESVIGTRYHTVQVSLRLGKPTVAICYGQKHVALMELMGVGDRIQQIRELDVELLERQHGALWTDRDEITRTLAERNQLNRERLEVQFAELTAVLFASDPARIR</sequence>
<dbReference type="Pfam" id="PF04230">
    <property type="entry name" value="PS_pyruv_trans"/>
    <property type="match status" value="1"/>
</dbReference>
<evidence type="ECO:0000313" key="2">
    <source>
        <dbReference type="EMBL" id="NIK60635.1"/>
    </source>
</evidence>
<dbReference type="PANTHER" id="PTHR36836:SF1">
    <property type="entry name" value="COLANIC ACID BIOSYNTHESIS PROTEIN WCAK"/>
    <property type="match status" value="1"/>
</dbReference>
<evidence type="ECO:0000313" key="3">
    <source>
        <dbReference type="Proteomes" id="UP000555407"/>
    </source>
</evidence>
<dbReference type="Proteomes" id="UP000555407">
    <property type="component" value="Unassembled WGS sequence"/>
</dbReference>
<proteinExistence type="predicted"/>
<keyword evidence="2" id="KW-0808">Transferase</keyword>
<dbReference type="AlphaFoldDB" id="A0A7X6A458"/>
<comment type="caution">
    <text evidence="2">The sequence shown here is derived from an EMBL/GenBank/DDBJ whole genome shotgun (WGS) entry which is preliminary data.</text>
</comment>
<organism evidence="2 3">
    <name type="scientific">Kribbella shirazensis</name>
    <dbReference type="NCBI Taxonomy" id="1105143"/>
    <lineage>
        <taxon>Bacteria</taxon>
        <taxon>Bacillati</taxon>
        <taxon>Actinomycetota</taxon>
        <taxon>Actinomycetes</taxon>
        <taxon>Propionibacteriales</taxon>
        <taxon>Kribbellaceae</taxon>
        <taxon>Kribbella</taxon>
    </lineage>
</organism>
<protein>
    <submittedName>
        <fullName evidence="2">Polysaccharide pyruvyl transferase WcaK-like protein</fullName>
    </submittedName>
</protein>
<dbReference type="RefSeq" id="WP_167214121.1">
    <property type="nucleotide sequence ID" value="NZ_JAASRO010000001.1"/>
</dbReference>
<dbReference type="EMBL" id="JAASRO010000001">
    <property type="protein sequence ID" value="NIK60635.1"/>
    <property type="molecule type" value="Genomic_DNA"/>
</dbReference>
<dbReference type="GO" id="GO:0016740">
    <property type="term" value="F:transferase activity"/>
    <property type="evidence" value="ECO:0007669"/>
    <property type="project" value="UniProtKB-KW"/>
</dbReference>
<dbReference type="PANTHER" id="PTHR36836">
    <property type="entry name" value="COLANIC ACID BIOSYNTHESIS PROTEIN WCAK"/>
    <property type="match status" value="1"/>
</dbReference>
<accession>A0A7X6A458</accession>